<proteinExistence type="predicted"/>
<dbReference type="Proteomes" id="UP000217257">
    <property type="component" value="Chromosome"/>
</dbReference>
<dbReference type="RefSeq" id="WP_269770190.1">
    <property type="nucleotide sequence ID" value="NZ_CP022098.1"/>
</dbReference>
<dbReference type="KEGG" id="cfus:CYFUS_009638"/>
<gene>
    <name evidence="1" type="ORF">CYFUS_009638</name>
</gene>
<name>A0A250JM27_9BACT</name>
<sequence>MLLQYVLVMKPVSTILGVSSERVSAPTVDVRLAPRNKVLLDI</sequence>
<evidence type="ECO:0000313" key="2">
    <source>
        <dbReference type="Proteomes" id="UP000217257"/>
    </source>
</evidence>
<dbReference type="EMBL" id="CP022098">
    <property type="protein sequence ID" value="ATB44156.1"/>
    <property type="molecule type" value="Genomic_DNA"/>
</dbReference>
<organism evidence="1 2">
    <name type="scientific">Cystobacter fuscus</name>
    <dbReference type="NCBI Taxonomy" id="43"/>
    <lineage>
        <taxon>Bacteria</taxon>
        <taxon>Pseudomonadati</taxon>
        <taxon>Myxococcota</taxon>
        <taxon>Myxococcia</taxon>
        <taxon>Myxococcales</taxon>
        <taxon>Cystobacterineae</taxon>
        <taxon>Archangiaceae</taxon>
        <taxon>Cystobacter</taxon>
    </lineage>
</organism>
<accession>A0A250JM27</accession>
<dbReference type="AlphaFoldDB" id="A0A250JM27"/>
<evidence type="ECO:0000313" key="1">
    <source>
        <dbReference type="EMBL" id="ATB44156.1"/>
    </source>
</evidence>
<reference evidence="1 2" key="1">
    <citation type="submission" date="2017-06" db="EMBL/GenBank/DDBJ databases">
        <title>Sequencing and comparative analysis of myxobacterial genomes.</title>
        <authorList>
            <person name="Rupp O."/>
            <person name="Goesmann A."/>
            <person name="Sogaard-Andersen L."/>
        </authorList>
    </citation>
    <scope>NUCLEOTIDE SEQUENCE [LARGE SCALE GENOMIC DNA]</scope>
    <source>
        <strain evidence="1 2">DSM 52655</strain>
    </source>
</reference>
<protein>
    <submittedName>
        <fullName evidence="1">Uncharacterized protein</fullName>
    </submittedName>
</protein>